<evidence type="ECO:0000313" key="2">
    <source>
        <dbReference type="EMBL" id="MED4130613.1"/>
    </source>
</evidence>
<keyword evidence="1" id="KW-1133">Transmembrane helix</keyword>
<name>A0ABU6NT74_9BACI</name>
<feature type="transmembrane region" description="Helical" evidence="1">
    <location>
        <begin position="630"/>
        <end position="653"/>
    </location>
</feature>
<feature type="transmembrane region" description="Helical" evidence="1">
    <location>
        <begin position="674"/>
        <end position="702"/>
    </location>
</feature>
<feature type="transmembrane region" description="Helical" evidence="1">
    <location>
        <begin position="775"/>
        <end position="798"/>
    </location>
</feature>
<sequence>MKKFIILKIKMVVSVVAVLMVLISAVSYMTGNLMDARKEVKQEITDFSRGAYDILLRPEHARSEVEIELGLVEENYLGIGSGGISVAQWAEIKNHPQVEIAAPVAAIGSFHARERTFMFQEVEEDKSRYYEVNYMTSDGHSTYINQEKTFMYHLLDERPETEGVSLYPSNIDMFNSYFVDFPSFDFPLSYHPVVAVDAEEESKLTNTDLEPLHEKTIGDMYSYNNGELVIPIMSLQDVSPPNTIELTTDYLKTYSVAERDEWEASLLEPGYQLALLMNDKASYDQDVISKLAKLRMYQENKLELEPPIGMSPFEQHALYINEQQQLSNDHGEGLVASSHAQHPHRSGYKVEPIRYEIDDQDQLFVRQTGVDAFYAAPQYRDISQVDYYQIDEFGQPIDATRAFEFSETGKFSIEENMESLASAPLGIYGSELPYLKHDKDIRLHPSAIPGSFVTTPAHGMIAIEHAEKIKGEAPIDAIRVRVADIAGYDEAGQGVIKDLAQLWEKSGFTVDIVAGSSLKELTVDVEGLGAVVQQWTTLGAADTIVASWNTLQIVVTALLVLVGSLFLLYLFMELIRVRKKDEVLLAELGWATTAIKKIAVKEWSLLLGLPIVFITILFVIVGMLNQQLLYIMTLLLSILGVGVLFFLAIVLSTRIKDVKPPKKVGSIRFQNVLYYRKTIVAAVIQVFLLTILSSFLPIFLFAEIGRATETRLGIHVHGQIEATLIATVVLLYILGVFTVWQSLNRLWNIRFSELQLFHYLGWSKQTISRYLFNEIFLWVAPPILLGFVISLIMSHYFAGLTVNGVLAGMFAGSLIFVFVTIISKTIVTNKLKGRKSNVTTS</sequence>
<feature type="transmembrane region" description="Helical" evidence="1">
    <location>
        <begin position="551"/>
        <end position="571"/>
    </location>
</feature>
<feature type="transmembrane region" description="Helical" evidence="1">
    <location>
        <begin position="722"/>
        <end position="740"/>
    </location>
</feature>
<feature type="transmembrane region" description="Helical" evidence="1">
    <location>
        <begin position="605"/>
        <end position="624"/>
    </location>
</feature>
<keyword evidence="3" id="KW-1185">Reference proteome</keyword>
<reference evidence="2 3" key="1">
    <citation type="submission" date="2023-03" db="EMBL/GenBank/DDBJ databases">
        <title>Bacillus Genome Sequencing.</title>
        <authorList>
            <person name="Dunlap C."/>
        </authorList>
    </citation>
    <scope>NUCLEOTIDE SEQUENCE [LARGE SCALE GENOMIC DNA]</scope>
    <source>
        <strain evidence="2 3">B-4107</strain>
    </source>
</reference>
<keyword evidence="1" id="KW-0472">Membrane</keyword>
<evidence type="ECO:0008006" key="4">
    <source>
        <dbReference type="Google" id="ProtNLM"/>
    </source>
</evidence>
<dbReference type="EMBL" id="JAROAS010000072">
    <property type="protein sequence ID" value="MED4130613.1"/>
    <property type="molecule type" value="Genomic_DNA"/>
</dbReference>
<proteinExistence type="predicted"/>
<evidence type="ECO:0000313" key="3">
    <source>
        <dbReference type="Proteomes" id="UP001341820"/>
    </source>
</evidence>
<gene>
    <name evidence="2" type="ORF">P5F74_21100</name>
</gene>
<organism evidence="2 3">
    <name type="scientific">Shouchella miscanthi</name>
    <dbReference type="NCBI Taxonomy" id="2598861"/>
    <lineage>
        <taxon>Bacteria</taxon>
        <taxon>Bacillati</taxon>
        <taxon>Bacillota</taxon>
        <taxon>Bacilli</taxon>
        <taxon>Bacillales</taxon>
        <taxon>Bacillaceae</taxon>
        <taxon>Shouchella</taxon>
    </lineage>
</organism>
<dbReference type="RefSeq" id="WP_328239168.1">
    <property type="nucleotide sequence ID" value="NZ_JAROAS010000072.1"/>
</dbReference>
<feature type="transmembrane region" description="Helical" evidence="1">
    <location>
        <begin position="804"/>
        <end position="827"/>
    </location>
</feature>
<keyword evidence="1" id="KW-0812">Transmembrane</keyword>
<accession>A0ABU6NT74</accession>
<dbReference type="Proteomes" id="UP001341820">
    <property type="component" value="Unassembled WGS sequence"/>
</dbReference>
<protein>
    <recommendedName>
        <fullName evidence="4">ABC3 transporter permease protein domain-containing protein</fullName>
    </recommendedName>
</protein>
<comment type="caution">
    <text evidence="2">The sequence shown here is derived from an EMBL/GenBank/DDBJ whole genome shotgun (WGS) entry which is preliminary data.</text>
</comment>
<evidence type="ECO:0000256" key="1">
    <source>
        <dbReference type="SAM" id="Phobius"/>
    </source>
</evidence>